<feature type="coiled-coil region" evidence="1">
    <location>
        <begin position="102"/>
        <end position="129"/>
    </location>
</feature>
<feature type="compositionally biased region" description="Basic residues" evidence="2">
    <location>
        <begin position="32"/>
        <end position="45"/>
    </location>
</feature>
<reference evidence="3 4" key="1">
    <citation type="journal article" date="2014" name="Agronomy (Basel)">
        <title>A Draft Genome Sequence for Ensete ventricosum, the Drought-Tolerant Tree Against Hunger.</title>
        <authorList>
            <person name="Harrison J."/>
            <person name="Moore K.A."/>
            <person name="Paszkiewicz K."/>
            <person name="Jones T."/>
            <person name="Grant M."/>
            <person name="Ambacheew D."/>
            <person name="Muzemil S."/>
            <person name="Studholme D.J."/>
        </authorList>
    </citation>
    <scope>NUCLEOTIDE SEQUENCE [LARGE SCALE GENOMIC DNA]</scope>
</reference>
<dbReference type="Proteomes" id="UP000287651">
    <property type="component" value="Unassembled WGS sequence"/>
</dbReference>
<feature type="compositionally biased region" description="Basic and acidic residues" evidence="2">
    <location>
        <begin position="49"/>
        <end position="69"/>
    </location>
</feature>
<sequence length="130" mass="14148">MVAVVERCPIKKAPFAPAEKRPIEGGGEPSAKRKKRMAKKARKGTSSRGEGRGSIPEKKSKTKGKEPAKKPSRCIIDMTTEEITILWAEVHELKSGTGPKAKATVEKRAANLEAEVEHLKATLENAKQCC</sequence>
<evidence type="ECO:0000256" key="2">
    <source>
        <dbReference type="SAM" id="MobiDB-lite"/>
    </source>
</evidence>
<protein>
    <submittedName>
        <fullName evidence="3">Uncharacterized protein</fullName>
    </submittedName>
</protein>
<accession>A0A427AE46</accession>
<name>A0A427AE46_ENSVE</name>
<evidence type="ECO:0000313" key="4">
    <source>
        <dbReference type="Proteomes" id="UP000287651"/>
    </source>
</evidence>
<gene>
    <name evidence="3" type="ORF">B296_00004610</name>
</gene>
<comment type="caution">
    <text evidence="3">The sequence shown here is derived from an EMBL/GenBank/DDBJ whole genome shotgun (WGS) entry which is preliminary data.</text>
</comment>
<dbReference type="EMBL" id="AMZH03002756">
    <property type="protein sequence ID" value="RRT74494.1"/>
    <property type="molecule type" value="Genomic_DNA"/>
</dbReference>
<keyword evidence="1" id="KW-0175">Coiled coil</keyword>
<dbReference type="AlphaFoldDB" id="A0A427AE46"/>
<evidence type="ECO:0000313" key="3">
    <source>
        <dbReference type="EMBL" id="RRT74494.1"/>
    </source>
</evidence>
<evidence type="ECO:0000256" key="1">
    <source>
        <dbReference type="SAM" id="Coils"/>
    </source>
</evidence>
<organism evidence="3 4">
    <name type="scientific">Ensete ventricosum</name>
    <name type="common">Abyssinian banana</name>
    <name type="synonym">Musa ensete</name>
    <dbReference type="NCBI Taxonomy" id="4639"/>
    <lineage>
        <taxon>Eukaryota</taxon>
        <taxon>Viridiplantae</taxon>
        <taxon>Streptophyta</taxon>
        <taxon>Embryophyta</taxon>
        <taxon>Tracheophyta</taxon>
        <taxon>Spermatophyta</taxon>
        <taxon>Magnoliopsida</taxon>
        <taxon>Liliopsida</taxon>
        <taxon>Zingiberales</taxon>
        <taxon>Musaceae</taxon>
        <taxon>Ensete</taxon>
    </lineage>
</organism>
<proteinExistence type="predicted"/>
<feature type="region of interest" description="Disordered" evidence="2">
    <location>
        <begin position="1"/>
        <end position="74"/>
    </location>
</feature>